<keyword evidence="2" id="KW-1185">Reference proteome</keyword>
<dbReference type="EMBL" id="SNYK01000001">
    <property type="protein sequence ID" value="TDQ39877.1"/>
    <property type="molecule type" value="Genomic_DNA"/>
</dbReference>
<sequence>MRTVLAILLALYLPGCGDAYRYLKSGEVGWELKKELRDRKTSRIELAKITKFEWDEFFLFGPYQLTSEVCKRLALSTGDCKSVVTAESTDDGEMLMVFRLKRKVVHSEMHIRWHGDFTPVPEEPLTPQTAVFSVSVEGKNSLGEDWLKLRPISAAALTIHSSGPAQKAAQAGEFKR</sequence>
<organism evidence="1 2">
    <name type="scientific">Thiopseudomonas denitrificans</name>
    <dbReference type="NCBI Taxonomy" id="1501432"/>
    <lineage>
        <taxon>Bacteria</taxon>
        <taxon>Pseudomonadati</taxon>
        <taxon>Pseudomonadota</taxon>
        <taxon>Gammaproteobacteria</taxon>
        <taxon>Pseudomonadales</taxon>
        <taxon>Pseudomonadaceae</taxon>
        <taxon>Thiopseudomonas</taxon>
    </lineage>
</organism>
<gene>
    <name evidence="1" type="ORF">DFQ45_1015</name>
</gene>
<reference evidence="1 2" key="1">
    <citation type="submission" date="2019-03" db="EMBL/GenBank/DDBJ databases">
        <title>Genomic Encyclopedia of Type Strains, Phase IV (KMG-IV): sequencing the most valuable type-strain genomes for metagenomic binning, comparative biology and taxonomic classification.</title>
        <authorList>
            <person name="Goeker M."/>
        </authorList>
    </citation>
    <scope>NUCLEOTIDE SEQUENCE [LARGE SCALE GENOMIC DNA]</scope>
    <source>
        <strain evidence="1 2">DSM 28679</strain>
    </source>
</reference>
<dbReference type="AlphaFoldDB" id="A0A4V3D5F6"/>
<accession>A0A4V3D5F6</accession>
<evidence type="ECO:0000313" key="1">
    <source>
        <dbReference type="EMBL" id="TDQ39877.1"/>
    </source>
</evidence>
<dbReference type="RefSeq" id="WP_101496561.1">
    <property type="nucleotide sequence ID" value="NZ_LNJZ01000006.1"/>
</dbReference>
<proteinExistence type="predicted"/>
<name>A0A4V3D5F6_9GAMM</name>
<dbReference type="OrthoDB" id="8778044at2"/>
<dbReference type="Proteomes" id="UP000294575">
    <property type="component" value="Unassembled WGS sequence"/>
</dbReference>
<evidence type="ECO:0000313" key="2">
    <source>
        <dbReference type="Proteomes" id="UP000294575"/>
    </source>
</evidence>
<comment type="caution">
    <text evidence="1">The sequence shown here is derived from an EMBL/GenBank/DDBJ whole genome shotgun (WGS) entry which is preliminary data.</text>
</comment>
<protein>
    <submittedName>
        <fullName evidence="1">Uncharacterized protein</fullName>
    </submittedName>
</protein>